<feature type="compositionally biased region" description="Pro residues" evidence="1">
    <location>
        <begin position="56"/>
        <end position="72"/>
    </location>
</feature>
<feature type="compositionally biased region" description="Acidic residues" evidence="1">
    <location>
        <begin position="84"/>
        <end position="98"/>
    </location>
</feature>
<dbReference type="EMBL" id="WIWS01000001">
    <property type="protein sequence ID" value="KAF3229816.1"/>
    <property type="molecule type" value="Genomic_DNA"/>
</dbReference>
<feature type="compositionally biased region" description="Polar residues" evidence="1">
    <location>
        <begin position="1"/>
        <end position="15"/>
    </location>
</feature>
<comment type="caution">
    <text evidence="2">The sequence shown here is derived from an EMBL/GenBank/DDBJ whole genome shotgun (WGS) entry which is preliminary data.</text>
</comment>
<feature type="region of interest" description="Disordered" evidence="1">
    <location>
        <begin position="1"/>
        <end position="34"/>
    </location>
</feature>
<organism evidence="2 3">
    <name type="scientific">Orbilia oligospora</name>
    <name type="common">Nematode-trapping fungus</name>
    <name type="synonym">Arthrobotrys oligospora</name>
    <dbReference type="NCBI Taxonomy" id="2813651"/>
    <lineage>
        <taxon>Eukaryota</taxon>
        <taxon>Fungi</taxon>
        <taxon>Dikarya</taxon>
        <taxon>Ascomycota</taxon>
        <taxon>Pezizomycotina</taxon>
        <taxon>Orbiliomycetes</taxon>
        <taxon>Orbiliales</taxon>
        <taxon>Orbiliaceae</taxon>
        <taxon>Orbilia</taxon>
    </lineage>
</organism>
<sequence length="122" mass="13706">MDTMTETQTCTSTKGQPIDPKQTPTSVKRPYKHGSTTYYKKVIIKYKVIYVDSPSKPKPQPTKKPAPAPAPKPAKKPTPKPTEEEPEPETPAEEEPETPESPGGKGGKEELYYKGRFRYRRS</sequence>
<accession>A0A7C8R3F6</accession>
<dbReference type="Proteomes" id="UP000472727">
    <property type="component" value="Unassembled WGS sequence"/>
</dbReference>
<feature type="region of interest" description="Disordered" evidence="1">
    <location>
        <begin position="52"/>
        <end position="122"/>
    </location>
</feature>
<gene>
    <name evidence="2" type="ORF">TWF106_000205</name>
</gene>
<evidence type="ECO:0000313" key="2">
    <source>
        <dbReference type="EMBL" id="KAF3229816.1"/>
    </source>
</evidence>
<name>A0A7C8R3F6_ORBOL</name>
<dbReference type="AlphaFoldDB" id="A0A7C8R3F6"/>
<protein>
    <submittedName>
        <fullName evidence="2">Uncharacterized protein</fullName>
    </submittedName>
</protein>
<reference evidence="2 3" key="1">
    <citation type="submission" date="2019-06" db="EMBL/GenBank/DDBJ databases">
        <authorList>
            <person name="Palmer J.M."/>
        </authorList>
    </citation>
    <scope>NUCLEOTIDE SEQUENCE [LARGE SCALE GENOMIC DNA]</scope>
    <source>
        <strain evidence="2 3">TWF106</strain>
    </source>
</reference>
<evidence type="ECO:0000313" key="3">
    <source>
        <dbReference type="Proteomes" id="UP000472727"/>
    </source>
</evidence>
<proteinExistence type="predicted"/>
<evidence type="ECO:0000256" key="1">
    <source>
        <dbReference type="SAM" id="MobiDB-lite"/>
    </source>
</evidence>